<dbReference type="SUPFAM" id="SSF46785">
    <property type="entry name" value="Winged helix' DNA-binding domain"/>
    <property type="match status" value="1"/>
</dbReference>
<dbReference type="Pfam" id="PF01037">
    <property type="entry name" value="AsnC_trans_reg"/>
    <property type="match status" value="1"/>
</dbReference>
<dbReference type="OrthoDB" id="9802341at2"/>
<dbReference type="GO" id="GO:0043201">
    <property type="term" value="P:response to L-leucine"/>
    <property type="evidence" value="ECO:0007669"/>
    <property type="project" value="TreeGrafter"/>
</dbReference>
<evidence type="ECO:0000313" key="6">
    <source>
        <dbReference type="EMBL" id="KAJ54185.1"/>
    </source>
</evidence>
<reference evidence="6 7" key="1">
    <citation type="submission" date="2014-03" db="EMBL/GenBank/DDBJ databases">
        <title>Draft Genome Sequence of Actibacterium mucosum KCTC 23349, a Marine Alphaproteobacterium with Complex Ionic Requirements Isolated from Mediterranean Seawater at Malvarrosa Beach, Valencia, Spain.</title>
        <authorList>
            <person name="Arahal D.R."/>
            <person name="Shao Z."/>
            <person name="Lai Q."/>
            <person name="Pujalte M.J."/>
        </authorList>
    </citation>
    <scope>NUCLEOTIDE SEQUENCE [LARGE SCALE GENOMIC DNA]</scope>
    <source>
        <strain evidence="6 7">KCTC 23349</strain>
    </source>
</reference>
<dbReference type="PANTHER" id="PTHR30154">
    <property type="entry name" value="LEUCINE-RESPONSIVE REGULATORY PROTEIN"/>
    <property type="match status" value="1"/>
</dbReference>
<dbReference type="InterPro" id="IPR000485">
    <property type="entry name" value="AsnC-type_HTH_dom"/>
</dbReference>
<dbReference type="Pfam" id="PF13412">
    <property type="entry name" value="HTH_24"/>
    <property type="match status" value="1"/>
</dbReference>
<dbReference type="InterPro" id="IPR036388">
    <property type="entry name" value="WH-like_DNA-bd_sf"/>
</dbReference>
<dbReference type="PANTHER" id="PTHR30154:SF0">
    <property type="entry name" value="LEUCINE-RESPONSIVE REGULATORY PROTEIN"/>
    <property type="match status" value="1"/>
</dbReference>
<dbReference type="InterPro" id="IPR019888">
    <property type="entry name" value="Tscrpt_reg_AsnC-like"/>
</dbReference>
<keyword evidence="7" id="KW-1185">Reference proteome</keyword>
<feature type="domain" description="HTH asnC-type" evidence="5">
    <location>
        <begin position="4"/>
        <end position="65"/>
    </location>
</feature>
<dbReference type="Proteomes" id="UP000026249">
    <property type="component" value="Unassembled WGS sequence"/>
</dbReference>
<dbReference type="InterPro" id="IPR036390">
    <property type="entry name" value="WH_DNA-bd_sf"/>
</dbReference>
<dbReference type="AlphaFoldDB" id="A0A037ZH88"/>
<dbReference type="SMART" id="SM00344">
    <property type="entry name" value="HTH_ASNC"/>
    <property type="match status" value="1"/>
</dbReference>
<keyword evidence="1" id="KW-0805">Transcription regulation</keyword>
<proteinExistence type="predicted"/>
<sequence length="150" mass="16779">MVKIDDINRRILRELTHDGRISNLELADRVGLSPSACLRRVQELERSGVITGYRAVLDPAAMGVGFKAYITVGLNNHSKESQRAFERAVAHTPEVRECHNVTGTIEYLLRIEVADLTAYKKFHTDMLGTLPQVASLTSFIVMESPKDERA</sequence>
<dbReference type="FunFam" id="1.10.10.10:FF:000186">
    <property type="entry name" value="AsnC family transcriptional regulator"/>
    <property type="match status" value="1"/>
</dbReference>
<dbReference type="PROSITE" id="PS00519">
    <property type="entry name" value="HTH_ASNC_1"/>
    <property type="match status" value="1"/>
</dbReference>
<evidence type="ECO:0000256" key="1">
    <source>
        <dbReference type="ARBA" id="ARBA00023015"/>
    </source>
</evidence>
<dbReference type="Gene3D" id="3.30.70.920">
    <property type="match status" value="1"/>
</dbReference>
<dbReference type="GO" id="GO:0006355">
    <property type="term" value="P:regulation of DNA-templated transcription"/>
    <property type="evidence" value="ECO:0007669"/>
    <property type="project" value="UniProtKB-ARBA"/>
</dbReference>
<dbReference type="GO" id="GO:0006524">
    <property type="term" value="P:alanine catabolic process"/>
    <property type="evidence" value="ECO:0007669"/>
    <property type="project" value="TreeGrafter"/>
</dbReference>
<dbReference type="CDD" id="cd00090">
    <property type="entry name" value="HTH_ARSR"/>
    <property type="match status" value="1"/>
</dbReference>
<evidence type="ECO:0000256" key="4">
    <source>
        <dbReference type="ARBA" id="ARBA00023163"/>
    </source>
</evidence>
<keyword evidence="4" id="KW-0804">Transcription</keyword>
<evidence type="ECO:0000256" key="2">
    <source>
        <dbReference type="ARBA" id="ARBA00023125"/>
    </source>
</evidence>
<dbReference type="RefSeq" id="WP_035262195.1">
    <property type="nucleotide sequence ID" value="NZ_JFKE01000010.1"/>
</dbReference>
<dbReference type="Gene3D" id="1.10.10.10">
    <property type="entry name" value="Winged helix-like DNA-binding domain superfamily/Winged helix DNA-binding domain"/>
    <property type="match status" value="1"/>
</dbReference>
<organism evidence="6 7">
    <name type="scientific">Actibacterium mucosum KCTC 23349</name>
    <dbReference type="NCBI Taxonomy" id="1454373"/>
    <lineage>
        <taxon>Bacteria</taxon>
        <taxon>Pseudomonadati</taxon>
        <taxon>Pseudomonadota</taxon>
        <taxon>Alphaproteobacteria</taxon>
        <taxon>Rhodobacterales</taxon>
        <taxon>Roseobacteraceae</taxon>
        <taxon>Actibacterium</taxon>
    </lineage>
</organism>
<dbReference type="EMBL" id="JFKE01000010">
    <property type="protein sequence ID" value="KAJ54185.1"/>
    <property type="molecule type" value="Genomic_DNA"/>
</dbReference>
<dbReference type="GO" id="GO:0005829">
    <property type="term" value="C:cytosol"/>
    <property type="evidence" value="ECO:0007669"/>
    <property type="project" value="TreeGrafter"/>
</dbReference>
<dbReference type="PRINTS" id="PR00033">
    <property type="entry name" value="HTHASNC"/>
</dbReference>
<dbReference type="GO" id="GO:0043565">
    <property type="term" value="F:sequence-specific DNA binding"/>
    <property type="evidence" value="ECO:0007669"/>
    <property type="project" value="InterPro"/>
</dbReference>
<dbReference type="STRING" id="1454373.ACMU_03625"/>
<comment type="caution">
    <text evidence="6">The sequence shown here is derived from an EMBL/GenBank/DDBJ whole genome shotgun (WGS) entry which is preliminary data.</text>
</comment>
<dbReference type="InterPro" id="IPR019887">
    <property type="entry name" value="Tscrpt_reg_AsnC/Lrp_C"/>
</dbReference>
<evidence type="ECO:0000256" key="3">
    <source>
        <dbReference type="ARBA" id="ARBA00023159"/>
    </source>
</evidence>
<evidence type="ECO:0000259" key="5">
    <source>
        <dbReference type="PROSITE" id="PS50956"/>
    </source>
</evidence>
<dbReference type="InterPro" id="IPR019885">
    <property type="entry name" value="Tscrpt_reg_HTH_AsnC-type_CS"/>
</dbReference>
<dbReference type="SUPFAM" id="SSF54909">
    <property type="entry name" value="Dimeric alpha+beta barrel"/>
    <property type="match status" value="1"/>
</dbReference>
<dbReference type="PROSITE" id="PS50956">
    <property type="entry name" value="HTH_ASNC_2"/>
    <property type="match status" value="1"/>
</dbReference>
<name>A0A037ZH88_9RHOB</name>
<gene>
    <name evidence="6" type="ORF">ACMU_03625</name>
</gene>
<protein>
    <submittedName>
        <fullName evidence="6">AsnC family transcriptional regulator</fullName>
    </submittedName>
</protein>
<keyword evidence="3" id="KW-0010">Activator</keyword>
<accession>A0A037ZH88</accession>
<dbReference type="InterPro" id="IPR011991">
    <property type="entry name" value="ArsR-like_HTH"/>
</dbReference>
<evidence type="ECO:0000313" key="7">
    <source>
        <dbReference type="Proteomes" id="UP000026249"/>
    </source>
</evidence>
<dbReference type="InterPro" id="IPR011008">
    <property type="entry name" value="Dimeric_a/b-barrel"/>
</dbReference>
<keyword evidence="2" id="KW-0238">DNA-binding</keyword>